<feature type="non-terminal residue" evidence="2">
    <location>
        <position position="1"/>
    </location>
</feature>
<dbReference type="EMBL" id="ML976727">
    <property type="protein sequence ID" value="KAF1967828.1"/>
    <property type="molecule type" value="Genomic_DNA"/>
</dbReference>
<dbReference type="OrthoDB" id="2958217at2759"/>
<feature type="domain" description="Heterokaryon incompatibility" evidence="1">
    <location>
        <begin position="15"/>
        <end position="109"/>
    </location>
</feature>
<proteinExistence type="predicted"/>
<keyword evidence="3" id="KW-1185">Reference proteome</keyword>
<evidence type="ECO:0000313" key="3">
    <source>
        <dbReference type="Proteomes" id="UP000800036"/>
    </source>
</evidence>
<feature type="non-terminal residue" evidence="2">
    <location>
        <position position="115"/>
    </location>
</feature>
<dbReference type="Proteomes" id="UP000800036">
    <property type="component" value="Unassembled WGS sequence"/>
</dbReference>
<reference evidence="2" key="1">
    <citation type="journal article" date="2020" name="Stud. Mycol.">
        <title>101 Dothideomycetes genomes: a test case for predicting lifestyles and emergence of pathogens.</title>
        <authorList>
            <person name="Haridas S."/>
            <person name="Albert R."/>
            <person name="Binder M."/>
            <person name="Bloem J."/>
            <person name="Labutti K."/>
            <person name="Salamov A."/>
            <person name="Andreopoulos B."/>
            <person name="Baker S."/>
            <person name="Barry K."/>
            <person name="Bills G."/>
            <person name="Bluhm B."/>
            <person name="Cannon C."/>
            <person name="Castanera R."/>
            <person name="Culley D."/>
            <person name="Daum C."/>
            <person name="Ezra D."/>
            <person name="Gonzalez J."/>
            <person name="Henrissat B."/>
            <person name="Kuo A."/>
            <person name="Liang C."/>
            <person name="Lipzen A."/>
            <person name="Lutzoni F."/>
            <person name="Magnuson J."/>
            <person name="Mondo S."/>
            <person name="Nolan M."/>
            <person name="Ohm R."/>
            <person name="Pangilinan J."/>
            <person name="Park H.-J."/>
            <person name="Ramirez L."/>
            <person name="Alfaro M."/>
            <person name="Sun H."/>
            <person name="Tritt A."/>
            <person name="Yoshinaga Y."/>
            <person name="Zwiers L.-H."/>
            <person name="Turgeon B."/>
            <person name="Goodwin S."/>
            <person name="Spatafora J."/>
            <person name="Crous P."/>
            <person name="Grigoriev I."/>
        </authorList>
    </citation>
    <scope>NUCLEOTIDE SEQUENCE</scope>
    <source>
        <strain evidence="2">CBS 107.79</strain>
    </source>
</reference>
<evidence type="ECO:0000313" key="2">
    <source>
        <dbReference type="EMBL" id="KAF1967828.1"/>
    </source>
</evidence>
<evidence type="ECO:0000259" key="1">
    <source>
        <dbReference type="Pfam" id="PF06985"/>
    </source>
</evidence>
<dbReference type="PANTHER" id="PTHR33112:SF16">
    <property type="entry name" value="HETEROKARYON INCOMPATIBILITY DOMAIN-CONTAINING PROTEIN"/>
    <property type="match status" value="1"/>
</dbReference>
<dbReference type="Pfam" id="PF06985">
    <property type="entry name" value="HET"/>
    <property type="match status" value="1"/>
</dbReference>
<dbReference type="AlphaFoldDB" id="A0A6A5USZ9"/>
<accession>A0A6A5USZ9</accession>
<dbReference type="InterPro" id="IPR010730">
    <property type="entry name" value="HET"/>
</dbReference>
<name>A0A6A5USZ9_9PLEO</name>
<protein>
    <recommendedName>
        <fullName evidence="1">Heterokaryon incompatibility domain-containing protein</fullName>
    </recommendedName>
</protein>
<organism evidence="2 3">
    <name type="scientific">Bimuria novae-zelandiae CBS 107.79</name>
    <dbReference type="NCBI Taxonomy" id="1447943"/>
    <lineage>
        <taxon>Eukaryota</taxon>
        <taxon>Fungi</taxon>
        <taxon>Dikarya</taxon>
        <taxon>Ascomycota</taxon>
        <taxon>Pezizomycotina</taxon>
        <taxon>Dothideomycetes</taxon>
        <taxon>Pleosporomycetidae</taxon>
        <taxon>Pleosporales</taxon>
        <taxon>Massarineae</taxon>
        <taxon>Didymosphaeriaceae</taxon>
        <taxon>Bimuria</taxon>
    </lineage>
</organism>
<gene>
    <name evidence="2" type="ORF">BU23DRAFT_437355</name>
</gene>
<dbReference type="PANTHER" id="PTHR33112">
    <property type="entry name" value="DOMAIN PROTEIN, PUTATIVE-RELATED"/>
    <property type="match status" value="1"/>
</dbReference>
<sequence length="115" mass="12896">DNIRLHDSQDERSHYCALSYCWADPQPARTLVGNIEQHKAGIRTLCLPQTLQDAVIFTRRLGLSYLWIDSLCILQDSVQDKHREIAGMASIYQDALVTIAATSASTCIEGFLSDR</sequence>